<comment type="caution">
    <text evidence="1">The sequence shown here is derived from an EMBL/GenBank/DDBJ whole genome shotgun (WGS) entry which is preliminary data.</text>
</comment>
<proteinExistence type="predicted"/>
<dbReference type="EMBL" id="JASCZI010181365">
    <property type="protein sequence ID" value="MED6182577.1"/>
    <property type="molecule type" value="Genomic_DNA"/>
</dbReference>
<name>A0ABU6WBM5_9FABA</name>
<keyword evidence="2" id="KW-1185">Reference proteome</keyword>
<evidence type="ECO:0000313" key="1">
    <source>
        <dbReference type="EMBL" id="MED6182577.1"/>
    </source>
</evidence>
<protein>
    <submittedName>
        <fullName evidence="1">Uncharacterized protein</fullName>
    </submittedName>
</protein>
<evidence type="ECO:0000313" key="2">
    <source>
        <dbReference type="Proteomes" id="UP001341840"/>
    </source>
</evidence>
<sequence>MVVGAAVSYSAAIAVRRRFVAAAGVGAAGVASSRRYHRQRQWMPTVRASNCFAGSASSQPRPCLGSALCDSLLTFTTALYVSLCSLKNMLF</sequence>
<accession>A0ABU6WBM5</accession>
<reference evidence="1 2" key="1">
    <citation type="journal article" date="2023" name="Plants (Basel)">
        <title>Bridging the Gap: Combining Genomics and Transcriptomics Approaches to Understand Stylosanthes scabra, an Orphan Legume from the Brazilian Caatinga.</title>
        <authorList>
            <person name="Ferreira-Neto J.R.C."/>
            <person name="da Silva M.D."/>
            <person name="Binneck E."/>
            <person name="de Melo N.F."/>
            <person name="da Silva R.H."/>
            <person name="de Melo A.L.T.M."/>
            <person name="Pandolfi V."/>
            <person name="Bustamante F.O."/>
            <person name="Brasileiro-Vidal A.C."/>
            <person name="Benko-Iseppon A.M."/>
        </authorList>
    </citation>
    <scope>NUCLEOTIDE SEQUENCE [LARGE SCALE GENOMIC DNA]</scope>
    <source>
        <tissue evidence="1">Leaves</tissue>
    </source>
</reference>
<gene>
    <name evidence="1" type="ORF">PIB30_029826</name>
</gene>
<organism evidence="1 2">
    <name type="scientific">Stylosanthes scabra</name>
    <dbReference type="NCBI Taxonomy" id="79078"/>
    <lineage>
        <taxon>Eukaryota</taxon>
        <taxon>Viridiplantae</taxon>
        <taxon>Streptophyta</taxon>
        <taxon>Embryophyta</taxon>
        <taxon>Tracheophyta</taxon>
        <taxon>Spermatophyta</taxon>
        <taxon>Magnoliopsida</taxon>
        <taxon>eudicotyledons</taxon>
        <taxon>Gunneridae</taxon>
        <taxon>Pentapetalae</taxon>
        <taxon>rosids</taxon>
        <taxon>fabids</taxon>
        <taxon>Fabales</taxon>
        <taxon>Fabaceae</taxon>
        <taxon>Papilionoideae</taxon>
        <taxon>50 kb inversion clade</taxon>
        <taxon>dalbergioids sensu lato</taxon>
        <taxon>Dalbergieae</taxon>
        <taxon>Pterocarpus clade</taxon>
        <taxon>Stylosanthes</taxon>
    </lineage>
</organism>
<dbReference type="Proteomes" id="UP001341840">
    <property type="component" value="Unassembled WGS sequence"/>
</dbReference>